<dbReference type="InterPro" id="IPR051552">
    <property type="entry name" value="HptR"/>
</dbReference>
<evidence type="ECO:0000256" key="3">
    <source>
        <dbReference type="ARBA" id="ARBA00022553"/>
    </source>
</evidence>
<dbReference type="SMART" id="SM00342">
    <property type="entry name" value="HTH_ARAC"/>
    <property type="match status" value="1"/>
</dbReference>
<dbReference type="EMBL" id="MRTF01000010">
    <property type="protein sequence ID" value="OME89292.1"/>
    <property type="molecule type" value="Genomic_DNA"/>
</dbReference>
<feature type="domain" description="Response regulatory" evidence="10">
    <location>
        <begin position="3"/>
        <end position="120"/>
    </location>
</feature>
<organism evidence="11 12">
    <name type="scientific">Paenibacillus lautus</name>
    <name type="common">Bacillus lautus</name>
    <dbReference type="NCBI Taxonomy" id="1401"/>
    <lineage>
        <taxon>Bacteria</taxon>
        <taxon>Bacillati</taxon>
        <taxon>Bacillota</taxon>
        <taxon>Bacilli</taxon>
        <taxon>Bacillales</taxon>
        <taxon>Paenibacillaceae</taxon>
        <taxon>Paenibacillus</taxon>
    </lineage>
</organism>
<dbReference type="Proteomes" id="UP000187074">
    <property type="component" value="Unassembled WGS sequence"/>
</dbReference>
<dbReference type="CDD" id="cd17536">
    <property type="entry name" value="REC_YesN-like"/>
    <property type="match status" value="1"/>
</dbReference>
<accession>A0A1R1AV55</accession>
<dbReference type="OrthoDB" id="342399at2"/>
<dbReference type="AlphaFoldDB" id="A0A1R1AV55"/>
<dbReference type="PANTHER" id="PTHR42713">
    <property type="entry name" value="HISTIDINE KINASE-RELATED"/>
    <property type="match status" value="1"/>
</dbReference>
<dbReference type="PROSITE" id="PS01124">
    <property type="entry name" value="HTH_ARAC_FAMILY_2"/>
    <property type="match status" value="1"/>
</dbReference>
<evidence type="ECO:0000256" key="8">
    <source>
        <dbReference type="PROSITE-ProRule" id="PRU00169"/>
    </source>
</evidence>
<dbReference type="SUPFAM" id="SSF46689">
    <property type="entry name" value="Homeodomain-like"/>
    <property type="match status" value="2"/>
</dbReference>
<evidence type="ECO:0000256" key="1">
    <source>
        <dbReference type="ARBA" id="ARBA00004496"/>
    </source>
</evidence>
<dbReference type="SUPFAM" id="SSF52172">
    <property type="entry name" value="CheY-like"/>
    <property type="match status" value="1"/>
</dbReference>
<dbReference type="Pfam" id="PF12833">
    <property type="entry name" value="HTH_18"/>
    <property type="match status" value="1"/>
</dbReference>
<dbReference type="PROSITE" id="PS50110">
    <property type="entry name" value="RESPONSE_REGULATORY"/>
    <property type="match status" value="1"/>
</dbReference>
<dbReference type="InterPro" id="IPR020449">
    <property type="entry name" value="Tscrpt_reg_AraC-type_HTH"/>
</dbReference>
<dbReference type="GO" id="GO:0043565">
    <property type="term" value="F:sequence-specific DNA binding"/>
    <property type="evidence" value="ECO:0007669"/>
    <property type="project" value="InterPro"/>
</dbReference>
<keyword evidence="5" id="KW-0805">Transcription regulation</keyword>
<dbReference type="GO" id="GO:0005737">
    <property type="term" value="C:cytoplasm"/>
    <property type="evidence" value="ECO:0007669"/>
    <property type="project" value="UniProtKB-SubCell"/>
</dbReference>
<dbReference type="InterPro" id="IPR009057">
    <property type="entry name" value="Homeodomain-like_sf"/>
</dbReference>
<dbReference type="STRING" id="1401.BK123_26335"/>
<feature type="domain" description="HTH araC/xylS-type" evidence="9">
    <location>
        <begin position="306"/>
        <end position="404"/>
    </location>
</feature>
<dbReference type="Gene3D" id="3.40.50.2300">
    <property type="match status" value="1"/>
</dbReference>
<dbReference type="GO" id="GO:0003700">
    <property type="term" value="F:DNA-binding transcription factor activity"/>
    <property type="evidence" value="ECO:0007669"/>
    <property type="project" value="InterPro"/>
</dbReference>
<evidence type="ECO:0008006" key="13">
    <source>
        <dbReference type="Google" id="ProtNLM"/>
    </source>
</evidence>
<comment type="subcellular location">
    <subcellularLocation>
        <location evidence="1">Cytoplasm</location>
    </subcellularLocation>
</comment>
<keyword evidence="3 8" id="KW-0597">Phosphoprotein</keyword>
<name>A0A1R1AV55_PAELA</name>
<proteinExistence type="predicted"/>
<keyword evidence="6" id="KW-0238">DNA-binding</keyword>
<evidence type="ECO:0000259" key="10">
    <source>
        <dbReference type="PROSITE" id="PS50110"/>
    </source>
</evidence>
<dbReference type="InterPro" id="IPR018062">
    <property type="entry name" value="HTH_AraC-typ_CS"/>
</dbReference>
<dbReference type="InterPro" id="IPR018060">
    <property type="entry name" value="HTH_AraC"/>
</dbReference>
<dbReference type="GO" id="GO:0000160">
    <property type="term" value="P:phosphorelay signal transduction system"/>
    <property type="evidence" value="ECO:0007669"/>
    <property type="project" value="UniProtKB-KW"/>
</dbReference>
<keyword evidence="4" id="KW-0902">Two-component regulatory system</keyword>
<dbReference type="PROSITE" id="PS00041">
    <property type="entry name" value="HTH_ARAC_FAMILY_1"/>
    <property type="match status" value="1"/>
</dbReference>
<evidence type="ECO:0000313" key="11">
    <source>
        <dbReference type="EMBL" id="OME89292.1"/>
    </source>
</evidence>
<feature type="modified residue" description="4-aspartylphosphate" evidence="8">
    <location>
        <position position="55"/>
    </location>
</feature>
<evidence type="ECO:0000256" key="6">
    <source>
        <dbReference type="ARBA" id="ARBA00023125"/>
    </source>
</evidence>
<evidence type="ECO:0000313" key="12">
    <source>
        <dbReference type="Proteomes" id="UP000187074"/>
    </source>
</evidence>
<dbReference type="Pfam" id="PF17853">
    <property type="entry name" value="GGDEF_2"/>
    <property type="match status" value="1"/>
</dbReference>
<dbReference type="SMART" id="SM00448">
    <property type="entry name" value="REC"/>
    <property type="match status" value="1"/>
</dbReference>
<evidence type="ECO:0000256" key="2">
    <source>
        <dbReference type="ARBA" id="ARBA00022490"/>
    </source>
</evidence>
<dbReference type="InterPro" id="IPR041522">
    <property type="entry name" value="CdaR_GGDEF"/>
</dbReference>
<dbReference type="PRINTS" id="PR00032">
    <property type="entry name" value="HTHARAC"/>
</dbReference>
<protein>
    <recommendedName>
        <fullName evidence="13">DNA-binding response regulator</fullName>
    </recommendedName>
</protein>
<evidence type="ECO:0000256" key="5">
    <source>
        <dbReference type="ARBA" id="ARBA00023015"/>
    </source>
</evidence>
<gene>
    <name evidence="11" type="ORF">BK123_26335</name>
</gene>
<dbReference type="Gene3D" id="1.10.10.60">
    <property type="entry name" value="Homeodomain-like"/>
    <property type="match status" value="2"/>
</dbReference>
<comment type="caution">
    <text evidence="11">The sequence shown here is derived from an EMBL/GenBank/DDBJ whole genome shotgun (WGS) entry which is preliminary data.</text>
</comment>
<dbReference type="InterPro" id="IPR011006">
    <property type="entry name" value="CheY-like_superfamily"/>
</dbReference>
<sequence length="411" mass="47342">MFKILIADDEWMIREGLKQTINWEALNCVLVGEAADGEQAVQQIQAFQPDILISDIRMPGMDGLELAWSAQEFCPELKVIFLTGFDDFVYAQQAIKLKASDFVLKPTDPDTLVKAIDKVCKELVRTRQHASVMEQLQSWKRDRESLVVQKLIHDSMLGITDTASLEMLKEWLEETACLQKIRVAVVQMEEEGEERRHERWLHIKERLYARIYGPLIMIDELHRACIIPDEEGAVGMLKETVTGFGKALVYVGVSLSYGGLEQLDRAYQEALEVVRHRAASKQSGVSVYGDIEHLDNAAVHFAEGFRQVEAYVQHNFNEDISLQQLAARFHLSEAHFSRLFRKRLGVSFIEYLTRLRMEQAKRLLGDENVRIYEVSLAVGYQDSRYFSQIFRKYTGETPTEYRKRMLESHGM</sequence>
<dbReference type="RefSeq" id="WP_076325319.1">
    <property type="nucleotide sequence ID" value="NZ_MRTF01000010.1"/>
</dbReference>
<evidence type="ECO:0000256" key="7">
    <source>
        <dbReference type="ARBA" id="ARBA00023163"/>
    </source>
</evidence>
<evidence type="ECO:0000256" key="4">
    <source>
        <dbReference type="ARBA" id="ARBA00023012"/>
    </source>
</evidence>
<keyword evidence="7" id="KW-0804">Transcription</keyword>
<evidence type="ECO:0000259" key="9">
    <source>
        <dbReference type="PROSITE" id="PS01124"/>
    </source>
</evidence>
<keyword evidence="2" id="KW-0963">Cytoplasm</keyword>
<dbReference type="Pfam" id="PF00072">
    <property type="entry name" value="Response_reg"/>
    <property type="match status" value="1"/>
</dbReference>
<reference evidence="11 12" key="1">
    <citation type="submission" date="2016-11" db="EMBL/GenBank/DDBJ databases">
        <title>Paenibacillus species isolates.</title>
        <authorList>
            <person name="Beno S.M."/>
        </authorList>
    </citation>
    <scope>NUCLEOTIDE SEQUENCE [LARGE SCALE GENOMIC DNA]</scope>
    <source>
        <strain evidence="11 12">FSL F4-0100</strain>
    </source>
</reference>
<dbReference type="InterPro" id="IPR001789">
    <property type="entry name" value="Sig_transdc_resp-reg_receiver"/>
</dbReference>
<dbReference type="PANTHER" id="PTHR42713:SF3">
    <property type="entry name" value="TRANSCRIPTIONAL REGULATORY PROTEIN HPTR"/>
    <property type="match status" value="1"/>
</dbReference>